<feature type="transmembrane region" description="Helical" evidence="12">
    <location>
        <begin position="333"/>
        <end position="352"/>
    </location>
</feature>
<evidence type="ECO:0000256" key="4">
    <source>
        <dbReference type="ARBA" id="ARBA00022475"/>
    </source>
</evidence>
<evidence type="ECO:0000256" key="5">
    <source>
        <dbReference type="ARBA" id="ARBA00022692"/>
    </source>
</evidence>
<dbReference type="Gene3D" id="1.20.1730.10">
    <property type="entry name" value="Sodium/glucose cotransporter"/>
    <property type="match status" value="1"/>
</dbReference>
<feature type="transmembrane region" description="Helical" evidence="12">
    <location>
        <begin position="194"/>
        <end position="218"/>
    </location>
</feature>
<evidence type="ECO:0000256" key="9">
    <source>
        <dbReference type="ARBA" id="ARBA00023136"/>
    </source>
</evidence>
<feature type="transmembrane region" description="Helical" evidence="12">
    <location>
        <begin position="238"/>
        <end position="259"/>
    </location>
</feature>
<dbReference type="GO" id="GO:0005886">
    <property type="term" value="C:plasma membrane"/>
    <property type="evidence" value="ECO:0007669"/>
    <property type="project" value="UniProtKB-SubCell"/>
</dbReference>
<dbReference type="PANTHER" id="PTHR42985">
    <property type="entry name" value="SODIUM-COUPLED MONOCARBOXYLATE TRANSPORTER"/>
    <property type="match status" value="1"/>
</dbReference>
<evidence type="ECO:0000313" key="14">
    <source>
        <dbReference type="Proteomes" id="UP001353858"/>
    </source>
</evidence>
<comment type="caution">
    <text evidence="13">The sequence shown here is derived from an EMBL/GenBank/DDBJ whole genome shotgun (WGS) entry which is preliminary data.</text>
</comment>
<keyword evidence="7" id="KW-0915">Sodium</keyword>
<proteinExistence type="inferred from homology"/>
<gene>
    <name evidence="13" type="ORF">RN001_011702</name>
</gene>
<keyword evidence="9 12" id="KW-0472">Membrane</keyword>
<accession>A0AAN7SP70</accession>
<feature type="transmembrane region" description="Helical" evidence="12">
    <location>
        <begin position="530"/>
        <end position="551"/>
    </location>
</feature>
<comment type="subcellular location">
    <subcellularLocation>
        <location evidence="1">Cell membrane</location>
        <topology evidence="1">Multi-pass membrane protein</topology>
    </subcellularLocation>
</comment>
<reference evidence="14" key="1">
    <citation type="submission" date="2023-01" db="EMBL/GenBank/DDBJ databases">
        <title>Key to firefly adult light organ development and bioluminescence: homeobox transcription factors regulate luciferase expression and transportation to peroxisome.</title>
        <authorList>
            <person name="Fu X."/>
        </authorList>
    </citation>
    <scope>NUCLEOTIDE SEQUENCE [LARGE SCALE GENOMIC DNA]</scope>
</reference>
<dbReference type="Proteomes" id="UP001353858">
    <property type="component" value="Unassembled WGS sequence"/>
</dbReference>
<comment type="similarity">
    <text evidence="2 11">Belongs to the sodium:solute symporter (SSF) (TC 2.A.21) family.</text>
</comment>
<evidence type="ECO:0000256" key="10">
    <source>
        <dbReference type="ARBA" id="ARBA00023201"/>
    </source>
</evidence>
<feature type="transmembrane region" description="Helical" evidence="12">
    <location>
        <begin position="280"/>
        <end position="305"/>
    </location>
</feature>
<evidence type="ECO:0000256" key="12">
    <source>
        <dbReference type="SAM" id="Phobius"/>
    </source>
</evidence>
<dbReference type="CDD" id="cd11492">
    <property type="entry name" value="SLC5sbd_NIS-SMVT"/>
    <property type="match status" value="1"/>
</dbReference>
<feature type="transmembrane region" description="Helical" evidence="12">
    <location>
        <begin position="13"/>
        <end position="32"/>
    </location>
</feature>
<keyword evidence="6 12" id="KW-1133">Transmembrane helix</keyword>
<keyword evidence="8" id="KW-0406">Ion transport</keyword>
<feature type="transmembrane region" description="Helical" evidence="12">
    <location>
        <begin position="414"/>
        <end position="436"/>
    </location>
</feature>
<keyword evidence="10" id="KW-0739">Sodium transport</keyword>
<evidence type="ECO:0000256" key="8">
    <source>
        <dbReference type="ARBA" id="ARBA00023065"/>
    </source>
</evidence>
<keyword evidence="3" id="KW-0813">Transport</keyword>
<dbReference type="PROSITE" id="PS50283">
    <property type="entry name" value="NA_SOLUT_SYMP_3"/>
    <property type="match status" value="1"/>
</dbReference>
<name>A0AAN7SP70_9COLE</name>
<evidence type="ECO:0000256" key="2">
    <source>
        <dbReference type="ARBA" id="ARBA00006434"/>
    </source>
</evidence>
<dbReference type="InterPro" id="IPR001734">
    <property type="entry name" value="Na/solute_symporter"/>
</dbReference>
<dbReference type="Pfam" id="PF00474">
    <property type="entry name" value="SSF"/>
    <property type="match status" value="1"/>
</dbReference>
<dbReference type="EMBL" id="JARPUR010000005">
    <property type="protein sequence ID" value="KAK4875280.1"/>
    <property type="molecule type" value="Genomic_DNA"/>
</dbReference>
<feature type="transmembrane region" description="Helical" evidence="12">
    <location>
        <begin position="384"/>
        <end position="408"/>
    </location>
</feature>
<evidence type="ECO:0000256" key="1">
    <source>
        <dbReference type="ARBA" id="ARBA00004651"/>
    </source>
</evidence>
<evidence type="ECO:0000256" key="11">
    <source>
        <dbReference type="RuleBase" id="RU362091"/>
    </source>
</evidence>
<evidence type="ECO:0000256" key="3">
    <source>
        <dbReference type="ARBA" id="ARBA00022448"/>
    </source>
</evidence>
<evidence type="ECO:0000313" key="13">
    <source>
        <dbReference type="EMBL" id="KAK4875280.1"/>
    </source>
</evidence>
<keyword evidence="4" id="KW-1003">Cell membrane</keyword>
<dbReference type="PANTHER" id="PTHR42985:SF2">
    <property type="entry name" value="SODIUM-DEPENDENT MULTIVITAMIN TRANSPORTER"/>
    <property type="match status" value="1"/>
</dbReference>
<dbReference type="InterPro" id="IPR051163">
    <property type="entry name" value="Sodium:Solute_Symporter_SSF"/>
</dbReference>
<evidence type="ECO:0000256" key="7">
    <source>
        <dbReference type="ARBA" id="ARBA00023053"/>
    </source>
</evidence>
<feature type="transmembrane region" description="Helical" evidence="12">
    <location>
        <begin position="44"/>
        <end position="66"/>
    </location>
</feature>
<protein>
    <recommendedName>
        <fullName evidence="15">Sodium-coupled monocarboxylate transporter 1</fullName>
    </recommendedName>
</protein>
<keyword evidence="5 12" id="KW-0812">Transmembrane</keyword>
<organism evidence="13 14">
    <name type="scientific">Aquatica leii</name>
    <dbReference type="NCBI Taxonomy" id="1421715"/>
    <lineage>
        <taxon>Eukaryota</taxon>
        <taxon>Metazoa</taxon>
        <taxon>Ecdysozoa</taxon>
        <taxon>Arthropoda</taxon>
        <taxon>Hexapoda</taxon>
        <taxon>Insecta</taxon>
        <taxon>Pterygota</taxon>
        <taxon>Neoptera</taxon>
        <taxon>Endopterygota</taxon>
        <taxon>Coleoptera</taxon>
        <taxon>Polyphaga</taxon>
        <taxon>Elateriformia</taxon>
        <taxon>Elateroidea</taxon>
        <taxon>Lampyridae</taxon>
        <taxon>Luciolinae</taxon>
        <taxon>Aquatica</taxon>
    </lineage>
</organism>
<feature type="transmembrane region" description="Helical" evidence="12">
    <location>
        <begin position="159"/>
        <end position="182"/>
    </location>
</feature>
<dbReference type="GO" id="GO:0006814">
    <property type="term" value="P:sodium ion transport"/>
    <property type="evidence" value="ECO:0007669"/>
    <property type="project" value="UniProtKB-KW"/>
</dbReference>
<dbReference type="GO" id="GO:0015293">
    <property type="term" value="F:symporter activity"/>
    <property type="evidence" value="ECO:0007669"/>
    <property type="project" value="TreeGrafter"/>
</dbReference>
<dbReference type="NCBIfam" id="TIGR00813">
    <property type="entry name" value="sss"/>
    <property type="match status" value="1"/>
</dbReference>
<evidence type="ECO:0008006" key="15">
    <source>
        <dbReference type="Google" id="ProtNLM"/>
    </source>
</evidence>
<keyword evidence="14" id="KW-1185">Reference proteome</keyword>
<evidence type="ECO:0000256" key="6">
    <source>
        <dbReference type="ARBA" id="ARBA00022989"/>
    </source>
</evidence>
<dbReference type="InterPro" id="IPR038377">
    <property type="entry name" value="Na/Glc_symporter_sf"/>
</dbReference>
<dbReference type="AlphaFoldDB" id="A0AAN7SP70"/>
<feature type="transmembrane region" description="Helical" evidence="12">
    <location>
        <begin position="86"/>
        <end position="108"/>
    </location>
</feature>
<feature type="transmembrane region" description="Helical" evidence="12">
    <location>
        <begin position="443"/>
        <end position="465"/>
    </location>
</feature>
<sequence length="633" mass="69697">MTTKSSGSFVWDYVVFAIFVAATTFVAVYSRFVEGKEKSKADFVFAAGKVSMAAMMLSIARGTLGVRSFLGFPSELIYRGSAMWETIYGMVLAYPIVCFVFVPVYYSLGITSVYKYLDLRFKSRLVRCLASGTYVIRQLLNQGVTVYTPCVALNSVIGIPYWASIFGITIISIVFTILVSGLKAAILADVMQGLTMIAMSVAIIIQGCVEAGGVGTVIETNKEGGRVEFFNFDMDPTIRVTTTSALIGQLFMSLSILGCQQNFVQRYCSMGSQKKVTKTLMLNIPVITILFSLSWVVGMVVYAVYVDCDPYKAGYIEKYDEILPFFVEDRFNYLPGVLGLFMACLFNGALSLNVSNLNSLATVTFEDFLKPIPRLKALKDIHQLYVIKAIGIVYGFVIMGISFGVGLLSGVIESSMLVTSATTGPLLGVFLLAFLVPCCNWKGASVGIIVSHLVTLWITFGSLTIDKPVQELPLSVEGCNNDSFTSRILRPDIPLPISTTPTPITTTYSSLNITRAETTDPLTQLYSITYMYYSLIGCLITVVLGWAISYITGFSEDELYTENLLHPIAQKLSNWFPGTKRRYLKDKKLCDREGSFHEMGNGSISKETMLGATNPTFVQDSPTEEVEIFKTKL</sequence>